<dbReference type="PANTHER" id="PTHR46515:SF1">
    <property type="entry name" value="TATA ELEMENT MODULATORY FACTOR"/>
    <property type="match status" value="1"/>
</dbReference>
<dbReference type="AlphaFoldDB" id="A0ABD3PNY4"/>
<feature type="region of interest" description="Disordered" evidence="2">
    <location>
        <begin position="768"/>
        <end position="790"/>
    </location>
</feature>
<feature type="region of interest" description="Disordered" evidence="2">
    <location>
        <begin position="527"/>
        <end position="547"/>
    </location>
</feature>
<keyword evidence="4" id="KW-1185">Reference proteome</keyword>
<feature type="region of interest" description="Disordered" evidence="2">
    <location>
        <begin position="341"/>
        <end position="377"/>
    </location>
</feature>
<feature type="coiled-coil region" evidence="1">
    <location>
        <begin position="826"/>
        <end position="867"/>
    </location>
</feature>
<feature type="region of interest" description="Disordered" evidence="2">
    <location>
        <begin position="108"/>
        <end position="134"/>
    </location>
</feature>
<feature type="region of interest" description="Disordered" evidence="2">
    <location>
        <begin position="36"/>
        <end position="95"/>
    </location>
</feature>
<feature type="compositionally biased region" description="Polar residues" evidence="2">
    <location>
        <begin position="768"/>
        <end position="778"/>
    </location>
</feature>
<feature type="compositionally biased region" description="Acidic residues" evidence="2">
    <location>
        <begin position="108"/>
        <end position="121"/>
    </location>
</feature>
<protein>
    <recommendedName>
        <fullName evidence="5">TATA element modulatory factor 1 TATA binding domain-containing protein</fullName>
    </recommendedName>
</protein>
<evidence type="ECO:0000313" key="3">
    <source>
        <dbReference type="EMBL" id="KAL3789849.1"/>
    </source>
</evidence>
<dbReference type="PANTHER" id="PTHR46515">
    <property type="entry name" value="TATA ELEMENT MODULATORY FACTOR TMF1"/>
    <property type="match status" value="1"/>
</dbReference>
<keyword evidence="1" id="KW-0175">Coiled coil</keyword>
<feature type="compositionally biased region" description="Low complexity" evidence="2">
    <location>
        <begin position="38"/>
        <end position="48"/>
    </location>
</feature>
<feature type="region of interest" description="Disordered" evidence="2">
    <location>
        <begin position="469"/>
        <end position="497"/>
    </location>
</feature>
<gene>
    <name evidence="3" type="ORF">ACHAWO_011655</name>
</gene>
<proteinExistence type="predicted"/>
<name>A0ABD3PNY4_9STRA</name>
<feature type="coiled-coil region" evidence="1">
    <location>
        <begin position="624"/>
        <end position="761"/>
    </location>
</feature>
<evidence type="ECO:0000256" key="2">
    <source>
        <dbReference type="SAM" id="MobiDB-lite"/>
    </source>
</evidence>
<dbReference type="InterPro" id="IPR052602">
    <property type="entry name" value="Growth_transcription_reg"/>
</dbReference>
<feature type="compositionally biased region" description="Basic and acidic residues" evidence="2">
    <location>
        <begin position="351"/>
        <end position="377"/>
    </location>
</feature>
<feature type="region of interest" description="Disordered" evidence="2">
    <location>
        <begin position="920"/>
        <end position="944"/>
    </location>
</feature>
<feature type="compositionally biased region" description="Basic and acidic residues" evidence="2">
    <location>
        <begin position="66"/>
        <end position="95"/>
    </location>
</feature>
<accession>A0ABD3PNY4</accession>
<evidence type="ECO:0000256" key="1">
    <source>
        <dbReference type="SAM" id="Coils"/>
    </source>
</evidence>
<sequence length="944" mass="105574">MWNVNLSSLAAKAKEAAARLESQLDDSIGIADDSLFGNKNNSAAAASNGLEGVQENDAFADDDFFSDDHDIDTGKSSEPLKSEQTADLHGEEQVTKLDVTVEEGDDFFGENEQEDNDEEVDFGGGGDGWDEGEDIALDDDFVDEQQPNVAEPEMQINTVYDGADTLVDMPTEPIQVTESVDSHQPSFDAADGIPAAVEESSTMVDMPPPPDETITESNEIEKVEQIEEPEPTTSEPMQEPELVTQSEPEPSEDYGYGEHEASETVAESELSPEPIDGKVPESYVLPVDKQTQPIVQSDAVDSSSMPMPVQMDEAEKLQFLQTISELEAQLLYREEQLASKSEQITSLTMQHEAETAKLREKISETKEEAKKRVLKAKERVDEMQTKLSEAVKRADSAGGSNHEQSEIIAALRAEGEQLARKQSQMEQSVRSAKTEARDLAEQLQIQTQAKEAALQKITGLEKDIKSLKDELSSARKGESHSKKLEGDLVAAKEESEKQRVTKLGLEQQLSELKEENKILKREVEEAKTAAALESERESNKLRKERDDMLGDLESKLRTSEREANVREDALRHEVSELRKRWQDAVRRAEDLSMDVQHSTAPLLRQLESTERQNRARASAWAELETKLRADLEEHVIQLEKLTKERNDLRASDKNSLRLLKAKEDELASSQETIESLSATIESLEEKVEKLQEQEKKLKEEKDKLERYASDGAAKVRSELTQSMLESEERYQSQIEALEAEVADEKQRRENLMKQLDALAENVNTVDFSQTSGVSTGEQSSEREKKLRGATNQASILHDTLLGMDSDNEDEDDEDEVVMQGGSFAAMEQLSQGLKAAKLELVTLRNQLASSEETRENMVAELAEMRQAAEKLPLFETKVSELTMEVNLKDMEIKGLQDDIADVRFLYRQQLDELLEQKAAEPRLAAQETPVEMEEGDQPIKINTD</sequence>
<evidence type="ECO:0008006" key="5">
    <source>
        <dbReference type="Google" id="ProtNLM"/>
    </source>
</evidence>
<organism evidence="3 4">
    <name type="scientific">Cyclotella atomus</name>
    <dbReference type="NCBI Taxonomy" id="382360"/>
    <lineage>
        <taxon>Eukaryota</taxon>
        <taxon>Sar</taxon>
        <taxon>Stramenopiles</taxon>
        <taxon>Ochrophyta</taxon>
        <taxon>Bacillariophyta</taxon>
        <taxon>Coscinodiscophyceae</taxon>
        <taxon>Thalassiosirophycidae</taxon>
        <taxon>Stephanodiscales</taxon>
        <taxon>Stephanodiscaceae</taxon>
        <taxon>Cyclotella</taxon>
    </lineage>
</organism>
<dbReference type="Proteomes" id="UP001530400">
    <property type="component" value="Unassembled WGS sequence"/>
</dbReference>
<dbReference type="EMBL" id="JALLPJ020000513">
    <property type="protein sequence ID" value="KAL3789849.1"/>
    <property type="molecule type" value="Genomic_DNA"/>
</dbReference>
<feature type="region of interest" description="Disordered" evidence="2">
    <location>
        <begin position="199"/>
        <end position="280"/>
    </location>
</feature>
<comment type="caution">
    <text evidence="3">The sequence shown here is derived from an EMBL/GenBank/DDBJ whole genome shotgun (WGS) entry which is preliminary data.</text>
</comment>
<evidence type="ECO:0000313" key="4">
    <source>
        <dbReference type="Proteomes" id="UP001530400"/>
    </source>
</evidence>
<reference evidence="3 4" key="1">
    <citation type="submission" date="2024-10" db="EMBL/GenBank/DDBJ databases">
        <title>Updated reference genomes for cyclostephanoid diatoms.</title>
        <authorList>
            <person name="Roberts W.R."/>
            <person name="Alverson A.J."/>
        </authorList>
    </citation>
    <scope>NUCLEOTIDE SEQUENCE [LARGE SCALE GENOMIC DNA]</scope>
    <source>
        <strain evidence="3 4">AJA010-31</strain>
    </source>
</reference>